<evidence type="ECO:0000313" key="1">
    <source>
        <dbReference type="EMBL" id="MEJ5217883.1"/>
    </source>
</evidence>
<comment type="caution">
    <text evidence="1">The sequence shown here is derived from an EMBL/GenBank/DDBJ whole genome shotgun (WGS) entry which is preliminary data.</text>
</comment>
<accession>A0ABU8QEP9</accession>
<organism evidence="1 2">
    <name type="scientific">Cognatishimia coralii</name>
    <dbReference type="NCBI Taxonomy" id="3083254"/>
    <lineage>
        <taxon>Bacteria</taxon>
        <taxon>Pseudomonadati</taxon>
        <taxon>Pseudomonadota</taxon>
        <taxon>Alphaproteobacteria</taxon>
        <taxon>Rhodobacterales</taxon>
        <taxon>Paracoccaceae</taxon>
        <taxon>Cognatishimia</taxon>
    </lineage>
</organism>
<name>A0ABU8QEP9_9RHOB</name>
<evidence type="ECO:0000313" key="2">
    <source>
        <dbReference type="Proteomes" id="UP001368270"/>
    </source>
</evidence>
<protein>
    <submittedName>
        <fullName evidence="1">Uncharacterized protein</fullName>
    </submittedName>
</protein>
<gene>
    <name evidence="1" type="ORF">WG622_06495</name>
</gene>
<dbReference type="EMBL" id="JBBGAZ010000002">
    <property type="protein sequence ID" value="MEJ5217883.1"/>
    <property type="molecule type" value="Genomic_DNA"/>
</dbReference>
<dbReference type="RefSeq" id="WP_339402842.1">
    <property type="nucleotide sequence ID" value="NZ_JBBGAZ010000002.1"/>
</dbReference>
<reference evidence="1 2" key="1">
    <citation type="submission" date="2024-03" db="EMBL/GenBank/DDBJ databases">
        <title>Cognatishimia coralii sp. nov., a marine bacterium isolated from coral surrounding seawater.</title>
        <authorList>
            <person name="Liu X."/>
            <person name="Liu S."/>
            <person name="Sun H."/>
            <person name="Zhang Y."/>
        </authorList>
    </citation>
    <scope>NUCLEOTIDE SEQUENCE [LARGE SCALE GENOMIC DNA]</scope>
    <source>
        <strain evidence="1 2">D5M38</strain>
    </source>
</reference>
<dbReference type="Proteomes" id="UP001368270">
    <property type="component" value="Unassembled WGS sequence"/>
</dbReference>
<proteinExistence type="predicted"/>
<keyword evidence="2" id="KW-1185">Reference proteome</keyword>
<sequence length="98" mass="10721">MAQTQATYAGMAAAQDAVATIEKLLSSPETNDFMFDVLAAAFDILHDIEPAEMPMMPTLARAANRPAILDSHYLAARRRHQFYVLENQTAALAEARIG</sequence>